<organism evidence="1">
    <name type="scientific">viral metagenome</name>
    <dbReference type="NCBI Taxonomy" id="1070528"/>
    <lineage>
        <taxon>unclassified sequences</taxon>
        <taxon>metagenomes</taxon>
        <taxon>organismal metagenomes</taxon>
    </lineage>
</organism>
<dbReference type="EMBL" id="MT143031">
    <property type="protein sequence ID" value="QJA92017.1"/>
    <property type="molecule type" value="Genomic_DNA"/>
</dbReference>
<reference evidence="1" key="1">
    <citation type="submission" date="2020-03" db="EMBL/GenBank/DDBJ databases">
        <title>The deep terrestrial virosphere.</title>
        <authorList>
            <person name="Holmfeldt K."/>
            <person name="Nilsson E."/>
            <person name="Simone D."/>
            <person name="Lopez-Fernandez M."/>
            <person name="Wu X."/>
            <person name="de Brujin I."/>
            <person name="Lundin D."/>
            <person name="Andersson A."/>
            <person name="Bertilsson S."/>
            <person name="Dopson M."/>
        </authorList>
    </citation>
    <scope>NUCLEOTIDE SEQUENCE</scope>
    <source>
        <strain evidence="1">MM415A01799</strain>
        <strain evidence="2">MM415B03207</strain>
    </source>
</reference>
<protein>
    <submittedName>
        <fullName evidence="1">Uncharacterized protein</fullName>
    </submittedName>
</protein>
<evidence type="ECO:0000313" key="1">
    <source>
        <dbReference type="EMBL" id="QJA75372.1"/>
    </source>
</evidence>
<name>A0A6M3K226_9ZZZZ</name>
<proteinExistence type="predicted"/>
<sequence>MKVKRVNRYYCEYCKKSGCSARHMRHHEERCTMNPGRKCGMCGLIDAEQQPMETLLAVLPDPALFWKDWAFTYTAEIQKAVADLREIADGCPACILAALLQKGIPVGAIYDFNFREECDGVWARFNEEKYGEEPA</sequence>
<evidence type="ECO:0000313" key="2">
    <source>
        <dbReference type="EMBL" id="QJA92017.1"/>
    </source>
</evidence>
<accession>A0A6M3K226</accession>
<dbReference type="AlphaFoldDB" id="A0A6M3K226"/>
<gene>
    <name evidence="1" type="ORF">MM415A01799_0008</name>
    <name evidence="2" type="ORF">MM415B03207_0005</name>
</gene>
<dbReference type="EMBL" id="MT142159">
    <property type="protein sequence ID" value="QJA75372.1"/>
    <property type="molecule type" value="Genomic_DNA"/>
</dbReference>